<dbReference type="RefSeq" id="WP_206871510.1">
    <property type="nucleotide sequence ID" value="NZ_BMBA01000004.1"/>
</dbReference>
<name>A0ABQ1EEV7_9CLOT</name>
<protein>
    <submittedName>
        <fullName evidence="1">Uncharacterized protein</fullName>
    </submittedName>
</protein>
<dbReference type="InterPro" id="IPR049249">
    <property type="entry name" value="DUF6882"/>
</dbReference>
<dbReference type="Pfam" id="PF21813">
    <property type="entry name" value="DUF6882"/>
    <property type="match status" value="1"/>
</dbReference>
<evidence type="ECO:0000313" key="1">
    <source>
        <dbReference type="EMBL" id="GFZ33279.1"/>
    </source>
</evidence>
<organism evidence="1 2">
    <name type="scientific">Clostridium zeae</name>
    <dbReference type="NCBI Taxonomy" id="2759022"/>
    <lineage>
        <taxon>Bacteria</taxon>
        <taxon>Bacillati</taxon>
        <taxon>Bacillota</taxon>
        <taxon>Clostridia</taxon>
        <taxon>Eubacteriales</taxon>
        <taxon>Clostridiaceae</taxon>
        <taxon>Clostridium</taxon>
    </lineage>
</organism>
<accession>A0ABQ1EEV7</accession>
<comment type="caution">
    <text evidence="1">The sequence shown here is derived from an EMBL/GenBank/DDBJ whole genome shotgun (WGS) entry which is preliminary data.</text>
</comment>
<reference evidence="1 2" key="1">
    <citation type="journal article" date="2021" name="Int. J. Syst. Evol. Microbiol.">
        <title>Clostridium zeae sp. nov., isolated from corn silage.</title>
        <authorList>
            <person name="Kobayashi H."/>
            <person name="Tanizawa Y."/>
            <person name="Yagura M."/>
            <person name="Sakamoto M."/>
            <person name="Ohkuma M."/>
            <person name="Tohno M."/>
        </authorList>
    </citation>
    <scope>NUCLEOTIDE SEQUENCE [LARGE SCALE GENOMIC DNA]</scope>
    <source>
        <strain evidence="1 2">CSC2</strain>
    </source>
</reference>
<keyword evidence="2" id="KW-1185">Reference proteome</keyword>
<dbReference type="EMBL" id="BMBA01000004">
    <property type="protein sequence ID" value="GFZ33279.1"/>
    <property type="molecule type" value="Genomic_DNA"/>
</dbReference>
<proteinExistence type="predicted"/>
<dbReference type="Proteomes" id="UP000663802">
    <property type="component" value="Unassembled WGS sequence"/>
</dbReference>
<sequence length="153" mass="17937">MTDEQFEEFIDNCYEELQEKQARLFDEYDIGSYGSYWFDQITKTLQFKNNEIVMLEFKIICIGTWAHKVNTWLWGWSNESFTDDIRNDAEVLKGLKDLTGNDIFEQIGFDKCDETMAYEAVAMSLSYLNALGVYRIPGEKSHLFVALLEKNNH</sequence>
<gene>
    <name evidence="1" type="ORF">CSC2_38050</name>
</gene>
<evidence type="ECO:0000313" key="2">
    <source>
        <dbReference type="Proteomes" id="UP000663802"/>
    </source>
</evidence>